<dbReference type="EMBL" id="SMGG01000003">
    <property type="protein sequence ID" value="TCK62468.1"/>
    <property type="molecule type" value="Genomic_DNA"/>
</dbReference>
<accession>A0A4R1KCW3</accession>
<dbReference type="InterPro" id="IPR005856">
    <property type="entry name" value="Cys_synth"/>
</dbReference>
<dbReference type="InterPro" id="IPR036052">
    <property type="entry name" value="TrpB-like_PALP_sf"/>
</dbReference>
<keyword evidence="8 12" id="KW-0198">Cysteine biosynthesis</keyword>
<dbReference type="GO" id="GO:0004124">
    <property type="term" value="F:cysteine synthase activity"/>
    <property type="evidence" value="ECO:0007669"/>
    <property type="project" value="UniProtKB-UniRule"/>
</dbReference>
<comment type="similarity">
    <text evidence="3 12">Belongs to the cysteine synthase/cystathionine beta-synthase family.</text>
</comment>
<evidence type="ECO:0000256" key="6">
    <source>
        <dbReference type="ARBA" id="ARBA00022679"/>
    </source>
</evidence>
<keyword evidence="7 10" id="KW-0663">Pyridoxal phosphate</keyword>
<evidence type="ECO:0000256" key="8">
    <source>
        <dbReference type="ARBA" id="ARBA00023192"/>
    </source>
</evidence>
<dbReference type="RefSeq" id="WP_132872552.1">
    <property type="nucleotide sequence ID" value="NZ_SMGG01000003.1"/>
</dbReference>
<sequence>MKIFENNTLAIGETPLIKLNSIKGTEKNNILVKVEGRNPAYSVKCRVGAYILNEAIKNGELKPEMSVLEATSGNTGIGLAFAGAALGYEVAIVMPDNMSLERRLMMKAFGAKLILTDGTKGMAGAVAEADKMLKENPGKYYLANQFRNPYNPLVHEKTTGPEILRDTDGCVDMVVCGIGTGGTISGIGRFLKEKAGKNVVMVGVEPSKSPVITQKVNGERLKPGPHNIQGIGAGFIPEVLDLSTIDHMELVDDAVALDYSRLLAKAEGIICGISSGAAVAAALAAADKLGMTGKNIVVILPDSGERYLSSGLFN</sequence>
<dbReference type="FunFam" id="3.40.50.1100:FF:000003">
    <property type="entry name" value="Cystathionine beta-synthase"/>
    <property type="match status" value="1"/>
</dbReference>
<gene>
    <name evidence="14" type="ORF">C8D98_0994</name>
</gene>
<dbReference type="InterPro" id="IPR001926">
    <property type="entry name" value="TrpB-like_PALP"/>
</dbReference>
<evidence type="ECO:0000256" key="2">
    <source>
        <dbReference type="ARBA" id="ARBA00004962"/>
    </source>
</evidence>
<evidence type="ECO:0000256" key="11">
    <source>
        <dbReference type="PIRSR" id="PIRSR605856-51"/>
    </source>
</evidence>
<feature type="binding site" evidence="10">
    <location>
        <position position="274"/>
    </location>
    <ligand>
        <name>pyridoxal 5'-phosphate</name>
        <dbReference type="ChEBI" id="CHEBI:597326"/>
    </ligand>
</feature>
<keyword evidence="5 12" id="KW-0028">Amino-acid biosynthesis</keyword>
<evidence type="ECO:0000313" key="15">
    <source>
        <dbReference type="Proteomes" id="UP000294614"/>
    </source>
</evidence>
<dbReference type="InterPro" id="IPR001216">
    <property type="entry name" value="P-phosphate_BS"/>
</dbReference>
<proteinExistence type="inferred from homology"/>
<dbReference type="EC" id="2.5.1.47" evidence="4 12"/>
<keyword evidence="15" id="KW-1185">Reference proteome</keyword>
<dbReference type="InterPro" id="IPR005859">
    <property type="entry name" value="CysK"/>
</dbReference>
<dbReference type="GO" id="GO:0006535">
    <property type="term" value="P:cysteine biosynthetic process from serine"/>
    <property type="evidence" value="ECO:0007669"/>
    <property type="project" value="UniProtKB-UniRule"/>
</dbReference>
<dbReference type="CDD" id="cd01561">
    <property type="entry name" value="CBS_like"/>
    <property type="match status" value="1"/>
</dbReference>
<dbReference type="FunFam" id="3.40.50.1100:FF:000118">
    <property type="entry name" value="Related to CYS4-cystathionine beta-synthase"/>
    <property type="match status" value="1"/>
</dbReference>
<dbReference type="Gene3D" id="3.40.50.1100">
    <property type="match status" value="2"/>
</dbReference>
<evidence type="ECO:0000256" key="10">
    <source>
        <dbReference type="PIRSR" id="PIRSR605856-50"/>
    </source>
</evidence>
<comment type="catalytic activity">
    <reaction evidence="9 12">
        <text>O-acetyl-L-serine + hydrogen sulfide = L-cysteine + acetate</text>
        <dbReference type="Rhea" id="RHEA:14829"/>
        <dbReference type="ChEBI" id="CHEBI:29919"/>
        <dbReference type="ChEBI" id="CHEBI:30089"/>
        <dbReference type="ChEBI" id="CHEBI:35235"/>
        <dbReference type="ChEBI" id="CHEBI:58340"/>
        <dbReference type="EC" id="2.5.1.47"/>
    </reaction>
</comment>
<reference evidence="14 15" key="1">
    <citation type="submission" date="2019-03" db="EMBL/GenBank/DDBJ databases">
        <title>Genomic Encyclopedia of Type Strains, Phase IV (KMG-IV): sequencing the most valuable type-strain genomes for metagenomic binning, comparative biology and taxonomic classification.</title>
        <authorList>
            <person name="Goeker M."/>
        </authorList>
    </citation>
    <scope>NUCLEOTIDE SEQUENCE [LARGE SCALE GENOMIC DNA]</scope>
    <source>
        <strain evidence="14 15">DSM 24984</strain>
    </source>
</reference>
<evidence type="ECO:0000256" key="3">
    <source>
        <dbReference type="ARBA" id="ARBA00007103"/>
    </source>
</evidence>
<evidence type="ECO:0000256" key="1">
    <source>
        <dbReference type="ARBA" id="ARBA00001933"/>
    </source>
</evidence>
<evidence type="ECO:0000256" key="4">
    <source>
        <dbReference type="ARBA" id="ARBA00012681"/>
    </source>
</evidence>
<dbReference type="SUPFAM" id="SSF53686">
    <property type="entry name" value="Tryptophan synthase beta subunit-like PLP-dependent enzymes"/>
    <property type="match status" value="1"/>
</dbReference>
<evidence type="ECO:0000256" key="12">
    <source>
        <dbReference type="RuleBase" id="RU003985"/>
    </source>
</evidence>
<organism evidence="14 15">
    <name type="scientific">Seleniivibrio woodruffii</name>
    <dbReference type="NCBI Taxonomy" id="1078050"/>
    <lineage>
        <taxon>Bacteria</taxon>
        <taxon>Pseudomonadati</taxon>
        <taxon>Deferribacterota</taxon>
        <taxon>Deferribacteres</taxon>
        <taxon>Deferribacterales</taxon>
        <taxon>Geovibrionaceae</taxon>
        <taxon>Seleniivibrio</taxon>
    </lineage>
</organism>
<evidence type="ECO:0000256" key="7">
    <source>
        <dbReference type="ARBA" id="ARBA00022898"/>
    </source>
</evidence>
<dbReference type="PROSITE" id="PS00901">
    <property type="entry name" value="CYS_SYNTHASE"/>
    <property type="match status" value="1"/>
</dbReference>
<feature type="binding site" evidence="10">
    <location>
        <position position="74"/>
    </location>
    <ligand>
        <name>pyridoxal 5'-phosphate</name>
        <dbReference type="ChEBI" id="CHEBI:597326"/>
    </ligand>
</feature>
<comment type="cofactor">
    <cofactor evidence="1 10 12">
        <name>pyridoxal 5'-phosphate</name>
        <dbReference type="ChEBI" id="CHEBI:597326"/>
    </cofactor>
</comment>
<evidence type="ECO:0000256" key="9">
    <source>
        <dbReference type="ARBA" id="ARBA00047931"/>
    </source>
</evidence>
<dbReference type="NCBIfam" id="TIGR01136">
    <property type="entry name" value="cysKM"/>
    <property type="match status" value="1"/>
</dbReference>
<dbReference type="NCBIfam" id="TIGR01139">
    <property type="entry name" value="cysK"/>
    <property type="match status" value="1"/>
</dbReference>
<feature type="binding site" evidence="10">
    <location>
        <begin position="179"/>
        <end position="183"/>
    </location>
    <ligand>
        <name>pyridoxal 5'-phosphate</name>
        <dbReference type="ChEBI" id="CHEBI:597326"/>
    </ligand>
</feature>
<feature type="modified residue" description="N6-(pyridoxal phosphate)lysine" evidence="11">
    <location>
        <position position="44"/>
    </location>
</feature>
<name>A0A4R1KCW3_9BACT</name>
<protein>
    <recommendedName>
        <fullName evidence="4 12">Cysteine synthase</fullName>
        <ecNumber evidence="4 12">2.5.1.47</ecNumber>
    </recommendedName>
</protein>
<comment type="caution">
    <text evidence="14">The sequence shown here is derived from an EMBL/GenBank/DDBJ whole genome shotgun (WGS) entry which is preliminary data.</text>
</comment>
<comment type="pathway">
    <text evidence="2">Amino-acid biosynthesis; L-cysteine biosynthesis; L-cysteine from L-serine: step 2/2.</text>
</comment>
<feature type="domain" description="Tryptophan synthase beta chain-like PALP" evidence="13">
    <location>
        <begin position="8"/>
        <end position="302"/>
    </location>
</feature>
<dbReference type="OrthoDB" id="9805733at2"/>
<dbReference type="PANTHER" id="PTHR10314">
    <property type="entry name" value="CYSTATHIONINE BETA-SYNTHASE"/>
    <property type="match status" value="1"/>
</dbReference>
<dbReference type="Pfam" id="PF00291">
    <property type="entry name" value="PALP"/>
    <property type="match status" value="1"/>
</dbReference>
<dbReference type="InterPro" id="IPR050214">
    <property type="entry name" value="Cys_Synth/Cystath_Beta-Synth"/>
</dbReference>
<keyword evidence="6 12" id="KW-0808">Transferase</keyword>
<evidence type="ECO:0000259" key="13">
    <source>
        <dbReference type="Pfam" id="PF00291"/>
    </source>
</evidence>
<evidence type="ECO:0000313" key="14">
    <source>
        <dbReference type="EMBL" id="TCK62468.1"/>
    </source>
</evidence>
<dbReference type="AlphaFoldDB" id="A0A4R1KCW3"/>
<dbReference type="Proteomes" id="UP000294614">
    <property type="component" value="Unassembled WGS sequence"/>
</dbReference>
<evidence type="ECO:0000256" key="5">
    <source>
        <dbReference type="ARBA" id="ARBA00022605"/>
    </source>
</evidence>